<name>A0A318S647_WILLI</name>
<dbReference type="InterPro" id="IPR000873">
    <property type="entry name" value="AMP-dep_synth/lig_dom"/>
</dbReference>
<evidence type="ECO:0000313" key="5">
    <source>
        <dbReference type="EMBL" id="PYE19911.1"/>
    </source>
</evidence>
<dbReference type="InterPro" id="IPR045851">
    <property type="entry name" value="AMP-bd_C_sf"/>
</dbReference>
<comment type="similarity">
    <text evidence="1">Belongs to the ATP-dependent AMP-binding enzyme family.</text>
</comment>
<dbReference type="Gene3D" id="3.30.300.30">
    <property type="match status" value="1"/>
</dbReference>
<dbReference type="GO" id="GO:0006631">
    <property type="term" value="P:fatty acid metabolic process"/>
    <property type="evidence" value="ECO:0007669"/>
    <property type="project" value="TreeGrafter"/>
</dbReference>
<feature type="domain" description="AMP-dependent synthetase/ligase" evidence="3">
    <location>
        <begin position="10"/>
        <end position="362"/>
    </location>
</feature>
<dbReference type="AlphaFoldDB" id="A0A318S647"/>
<evidence type="ECO:0000259" key="3">
    <source>
        <dbReference type="Pfam" id="PF00501"/>
    </source>
</evidence>
<dbReference type="Proteomes" id="UP000247591">
    <property type="component" value="Unassembled WGS sequence"/>
</dbReference>
<protein>
    <submittedName>
        <fullName evidence="5">Fatty-acyl-CoA synthase</fullName>
    </submittedName>
</protein>
<dbReference type="Pfam" id="PF00501">
    <property type="entry name" value="AMP-binding"/>
    <property type="match status" value="1"/>
</dbReference>
<dbReference type="Pfam" id="PF13193">
    <property type="entry name" value="AMP-binding_C"/>
    <property type="match status" value="1"/>
</dbReference>
<dbReference type="GO" id="GO:0031956">
    <property type="term" value="F:medium-chain fatty acid-CoA ligase activity"/>
    <property type="evidence" value="ECO:0007669"/>
    <property type="project" value="TreeGrafter"/>
</dbReference>
<dbReference type="PROSITE" id="PS00455">
    <property type="entry name" value="AMP_BINDING"/>
    <property type="match status" value="1"/>
</dbReference>
<dbReference type="PANTHER" id="PTHR43201:SF5">
    <property type="entry name" value="MEDIUM-CHAIN ACYL-COA LIGASE ACSF2, MITOCHONDRIAL"/>
    <property type="match status" value="1"/>
</dbReference>
<dbReference type="SUPFAM" id="SSF56801">
    <property type="entry name" value="Acetyl-CoA synthetase-like"/>
    <property type="match status" value="1"/>
</dbReference>
<keyword evidence="6" id="KW-1185">Reference proteome</keyword>
<dbReference type="OrthoDB" id="9803968at2"/>
<feature type="domain" description="AMP-binding enzyme C-terminal" evidence="4">
    <location>
        <begin position="421"/>
        <end position="499"/>
    </location>
</feature>
<organism evidence="5 6">
    <name type="scientific">Williamsia limnetica</name>
    <dbReference type="NCBI Taxonomy" id="882452"/>
    <lineage>
        <taxon>Bacteria</taxon>
        <taxon>Bacillati</taxon>
        <taxon>Actinomycetota</taxon>
        <taxon>Actinomycetes</taxon>
        <taxon>Mycobacteriales</taxon>
        <taxon>Nocardiaceae</taxon>
        <taxon>Williamsia</taxon>
    </lineage>
</organism>
<evidence type="ECO:0000256" key="1">
    <source>
        <dbReference type="ARBA" id="ARBA00006432"/>
    </source>
</evidence>
<evidence type="ECO:0000259" key="4">
    <source>
        <dbReference type="Pfam" id="PF13193"/>
    </source>
</evidence>
<evidence type="ECO:0000313" key="6">
    <source>
        <dbReference type="Proteomes" id="UP000247591"/>
    </source>
</evidence>
<dbReference type="EMBL" id="QJSP01000002">
    <property type="protein sequence ID" value="PYE19911.1"/>
    <property type="molecule type" value="Genomic_DNA"/>
</dbReference>
<proteinExistence type="inferred from homology"/>
<evidence type="ECO:0000256" key="2">
    <source>
        <dbReference type="ARBA" id="ARBA00022598"/>
    </source>
</evidence>
<accession>A0A318S647</accession>
<reference evidence="5 6" key="1">
    <citation type="submission" date="2018-06" db="EMBL/GenBank/DDBJ databases">
        <title>Genomic Encyclopedia of Type Strains, Phase IV (KMG-IV): sequencing the most valuable type-strain genomes for metagenomic binning, comparative biology and taxonomic classification.</title>
        <authorList>
            <person name="Goeker M."/>
        </authorList>
    </citation>
    <scope>NUCLEOTIDE SEQUENCE [LARGE SCALE GENOMIC DNA]</scope>
    <source>
        <strain evidence="5 6">DSM 45521</strain>
    </source>
</reference>
<dbReference type="Gene3D" id="3.40.50.12780">
    <property type="entry name" value="N-terminal domain of ligase-like"/>
    <property type="match status" value="1"/>
</dbReference>
<comment type="caution">
    <text evidence="5">The sequence shown here is derived from an EMBL/GenBank/DDBJ whole genome shotgun (WGS) entry which is preliminary data.</text>
</comment>
<dbReference type="PANTHER" id="PTHR43201">
    <property type="entry name" value="ACYL-COA SYNTHETASE"/>
    <property type="match status" value="1"/>
</dbReference>
<keyword evidence="2" id="KW-0436">Ligase</keyword>
<dbReference type="InterPro" id="IPR020845">
    <property type="entry name" value="AMP-binding_CS"/>
</dbReference>
<dbReference type="RefSeq" id="WP_110467960.1">
    <property type="nucleotide sequence ID" value="NZ_QJSP01000002.1"/>
</dbReference>
<sequence length="511" mass="55839">MYPGAHSISSPDKPAVIMAGTGEVLTYADLESRSVKLARYFRSLGLRRGDHVALLSDNNPRIFETYWAAMRSGLYLTAINRHLTPAEVAYIIEDSQATGLVVSASLGALAGEIVASTPDVLHRFSFGGTVAGHVDLDEACADVTDDPLDDQPRGADMLYSSGTTGKPKGIAPSLPDRQVGDEGDTMVHMVRDLWRMDAQTVYLSPAPLYHAAPLRTAAAIQAIGGTAVIMDRFDAEAALGYIEQYRVTHSQWVPTMFVRMLRLPADVRSKYDHSSLVQAIHAAAPCPVDVKRAMIDWWGPILLEYYSSTELAGMTMIDSEEWLRKPGSVGRDGWIGTVHICGDDGSDLAAGEVGVIYFERETMPFEYFNDPAKTKSAQHPEHDNWATTGDVGYLDEDRYLFLTDRSTSLIISGGVNIYPQEIENVMTGHESVLDVAVIGIPDEEMGETVLAAVQTVDGVDGTSELSEELLRFTGERLARFKVPRSLVFVDSLPRTPTGKLVKRDLKTQLVG</sequence>
<dbReference type="InterPro" id="IPR025110">
    <property type="entry name" value="AMP-bd_C"/>
</dbReference>
<gene>
    <name evidence="5" type="ORF">DFR67_10249</name>
</gene>
<dbReference type="InterPro" id="IPR042099">
    <property type="entry name" value="ANL_N_sf"/>
</dbReference>